<comment type="caution">
    <text evidence="7">The sequence shown here is derived from an EMBL/GenBank/DDBJ whole genome shotgun (WGS) entry which is preliminary data.</text>
</comment>
<evidence type="ECO:0000313" key="7">
    <source>
        <dbReference type="EMBL" id="MBZ3889743.1"/>
    </source>
</evidence>
<dbReference type="GO" id="GO:0005886">
    <property type="term" value="C:plasma membrane"/>
    <property type="evidence" value="ECO:0007669"/>
    <property type="project" value="TreeGrafter"/>
</dbReference>
<dbReference type="SUPFAM" id="SSF48652">
    <property type="entry name" value="Tetraspanin"/>
    <property type="match status" value="1"/>
</dbReference>
<reference evidence="7" key="1">
    <citation type="submission" date="2020-03" db="EMBL/GenBank/DDBJ databases">
        <title>Studies in the Genomics of Life Span.</title>
        <authorList>
            <person name="Glass D."/>
        </authorList>
    </citation>
    <scope>NUCLEOTIDE SEQUENCE</scope>
    <source>
        <strain evidence="7">SUZIE</strain>
        <tissue evidence="7">Muscle</tissue>
    </source>
</reference>
<evidence type="ECO:0000256" key="2">
    <source>
        <dbReference type="ARBA" id="ARBA00006840"/>
    </source>
</evidence>
<evidence type="ECO:0000256" key="5">
    <source>
        <dbReference type="ARBA" id="ARBA00023136"/>
    </source>
</evidence>
<dbReference type="InterPro" id="IPR008952">
    <property type="entry name" value="Tetraspanin_EC2_sf"/>
</dbReference>
<dbReference type="EMBL" id="JAATJV010433974">
    <property type="protein sequence ID" value="MBZ3889743.1"/>
    <property type="molecule type" value="Genomic_DNA"/>
</dbReference>
<evidence type="ECO:0000256" key="6">
    <source>
        <dbReference type="SAM" id="Phobius"/>
    </source>
</evidence>
<accession>A0AA41NG34</accession>
<comment type="similarity">
    <text evidence="2">Belongs to the tetraspanin (TM4SF) family.</text>
</comment>
<evidence type="ECO:0000256" key="1">
    <source>
        <dbReference type="ARBA" id="ARBA00004141"/>
    </source>
</evidence>
<feature type="transmembrane region" description="Helical" evidence="6">
    <location>
        <begin position="25"/>
        <end position="48"/>
    </location>
</feature>
<dbReference type="FunFam" id="1.10.1450.10:FF:000005">
    <property type="entry name" value="Tetraspanin"/>
    <property type="match status" value="1"/>
</dbReference>
<dbReference type="AlphaFoldDB" id="A0AA41NG34"/>
<dbReference type="CDD" id="cd03155">
    <property type="entry name" value="CD151_like_LEL"/>
    <property type="match status" value="1"/>
</dbReference>
<name>A0AA41NG34_SCICA</name>
<feature type="transmembrane region" description="Helical" evidence="6">
    <location>
        <begin position="60"/>
        <end position="81"/>
    </location>
</feature>
<dbReference type="Pfam" id="PF00335">
    <property type="entry name" value="Tetraspanin"/>
    <property type="match status" value="1"/>
</dbReference>
<dbReference type="InterPro" id="IPR018499">
    <property type="entry name" value="Tetraspanin/Peripherin"/>
</dbReference>
<evidence type="ECO:0000256" key="4">
    <source>
        <dbReference type="ARBA" id="ARBA00022989"/>
    </source>
</evidence>
<organism evidence="7 8">
    <name type="scientific">Sciurus carolinensis</name>
    <name type="common">Eastern gray squirrel</name>
    <dbReference type="NCBI Taxonomy" id="30640"/>
    <lineage>
        <taxon>Eukaryota</taxon>
        <taxon>Metazoa</taxon>
        <taxon>Chordata</taxon>
        <taxon>Craniata</taxon>
        <taxon>Vertebrata</taxon>
        <taxon>Euteleostomi</taxon>
        <taxon>Mammalia</taxon>
        <taxon>Eutheria</taxon>
        <taxon>Euarchontoglires</taxon>
        <taxon>Glires</taxon>
        <taxon>Rodentia</taxon>
        <taxon>Sciuromorpha</taxon>
        <taxon>Sciuridae</taxon>
        <taxon>Sciurinae</taxon>
        <taxon>Sciurini</taxon>
        <taxon>Sciurus</taxon>
    </lineage>
</organism>
<evidence type="ECO:0000313" key="8">
    <source>
        <dbReference type="Proteomes" id="UP001166674"/>
    </source>
</evidence>
<evidence type="ECO:0000256" key="3">
    <source>
        <dbReference type="ARBA" id="ARBA00022692"/>
    </source>
</evidence>
<dbReference type="PRINTS" id="PR00259">
    <property type="entry name" value="TMFOUR"/>
</dbReference>
<dbReference type="PANTHER" id="PTHR19282:SF198">
    <property type="entry name" value="TETRASPANIN-11"/>
    <property type="match status" value="1"/>
</dbReference>
<dbReference type="Gene3D" id="1.10.1450.10">
    <property type="entry name" value="Tetraspanin"/>
    <property type="match status" value="1"/>
</dbReference>
<keyword evidence="4 6" id="KW-1133">Transmembrane helix</keyword>
<sequence>MAVGVWTLVEKSGYLSVLASSTFAASAYILIFAGALVVVTGFLGFGAIIREQKSCLSTYFCLLLVIFLVELVAGVLAHVYYQRLSDELKQHLNRTLTENYGQPRAMEITASVDRLQQDFKCCGSNSSADWQHSTYILSQEAEGRRVPDSCCKTVVTRCGQRIHPSNIYKVEGGCITKLEQFLADHLLLMGAVGIGVACLQVSCVGDQDRGCVEALGSPHLLTEISGPLHTHSPPLPYLSSLPFPLQPRMNHKVSLFPREH</sequence>
<keyword evidence="3 6" id="KW-0812">Transmembrane</keyword>
<gene>
    <name evidence="7" type="ORF">SUZIE_204485</name>
</gene>
<keyword evidence="5 6" id="KW-0472">Membrane</keyword>
<dbReference type="PANTHER" id="PTHR19282">
    <property type="entry name" value="TETRASPANIN"/>
    <property type="match status" value="1"/>
</dbReference>
<proteinExistence type="inferred from homology"/>
<protein>
    <submittedName>
        <fullName evidence="7">Tetraspanin-11</fullName>
    </submittedName>
</protein>
<comment type="subcellular location">
    <subcellularLocation>
        <location evidence="1">Membrane</location>
        <topology evidence="1">Multi-pass membrane protein</topology>
    </subcellularLocation>
</comment>
<dbReference type="Proteomes" id="UP001166674">
    <property type="component" value="Unassembled WGS sequence"/>
</dbReference>
<keyword evidence="8" id="KW-1185">Reference proteome</keyword>